<dbReference type="Proteomes" id="UP000198942">
    <property type="component" value="Unassembled WGS sequence"/>
</dbReference>
<evidence type="ECO:0000313" key="1">
    <source>
        <dbReference type="EMBL" id="SEM66331.1"/>
    </source>
</evidence>
<name>A0A1H8A6V1_9SPHI</name>
<organism evidence="1 2">
    <name type="scientific">Mucilaginibacter gossypiicola</name>
    <dbReference type="NCBI Taxonomy" id="551995"/>
    <lineage>
        <taxon>Bacteria</taxon>
        <taxon>Pseudomonadati</taxon>
        <taxon>Bacteroidota</taxon>
        <taxon>Sphingobacteriia</taxon>
        <taxon>Sphingobacteriales</taxon>
        <taxon>Sphingobacteriaceae</taxon>
        <taxon>Mucilaginibacter</taxon>
    </lineage>
</organism>
<proteinExistence type="predicted"/>
<keyword evidence="2" id="KW-1185">Reference proteome</keyword>
<dbReference type="AlphaFoldDB" id="A0A1H8A6V1"/>
<sequence length="99" mass="11426">MELIRVQEMLAVMDLKGEDGLPIPCNFRFIDCNLKKGTGGKRITVKNVVIVGGVSSDSTQRNPNHFQNYTRNFRSIYNNEIRKFHPLLVEEFNNMRVVL</sequence>
<reference evidence="2" key="1">
    <citation type="submission" date="2016-10" db="EMBL/GenBank/DDBJ databases">
        <authorList>
            <person name="Varghese N."/>
            <person name="Submissions S."/>
        </authorList>
    </citation>
    <scope>NUCLEOTIDE SEQUENCE [LARGE SCALE GENOMIC DNA]</scope>
    <source>
        <strain evidence="2">Gh-48</strain>
    </source>
</reference>
<accession>A0A1H8A6V1</accession>
<protein>
    <submittedName>
        <fullName evidence="1">Uncharacterized protein</fullName>
    </submittedName>
</protein>
<dbReference type="RefSeq" id="WP_244280810.1">
    <property type="nucleotide sequence ID" value="NZ_FOCL01000001.1"/>
</dbReference>
<dbReference type="STRING" id="551995.SAMN05192574_101385"/>
<gene>
    <name evidence="1" type="ORF">SAMN05192574_101385</name>
</gene>
<dbReference type="EMBL" id="FOCL01000001">
    <property type="protein sequence ID" value="SEM66331.1"/>
    <property type="molecule type" value="Genomic_DNA"/>
</dbReference>
<evidence type="ECO:0000313" key="2">
    <source>
        <dbReference type="Proteomes" id="UP000198942"/>
    </source>
</evidence>